<dbReference type="Proteomes" id="UP000800036">
    <property type="component" value="Unassembled WGS sequence"/>
</dbReference>
<proteinExistence type="predicted"/>
<dbReference type="EMBL" id="ML976775">
    <property type="protein sequence ID" value="KAF1964866.1"/>
    <property type="molecule type" value="Genomic_DNA"/>
</dbReference>
<keyword evidence="2" id="KW-1185">Reference proteome</keyword>
<sequence>MYALSLRIKAQALVGRGNLRGIYKTDVGDKHEADALHVVDPSQSAMEAEFSIGPLLYGWDTTVLLRAWYEHLSMMRSPGNLPSCKGSTRRVVRLNRHVFFNYAFLLYYTLTRGCQIPSVLTPSRASSRAQLRSPSVHNTLQTVTDRLIFRYFACRFFLLLPLVRICSAPDISDRATV</sequence>
<gene>
    <name evidence="1" type="ORF">BU23DRAFT_49072</name>
</gene>
<organism evidence="1 2">
    <name type="scientific">Bimuria novae-zelandiae CBS 107.79</name>
    <dbReference type="NCBI Taxonomy" id="1447943"/>
    <lineage>
        <taxon>Eukaryota</taxon>
        <taxon>Fungi</taxon>
        <taxon>Dikarya</taxon>
        <taxon>Ascomycota</taxon>
        <taxon>Pezizomycotina</taxon>
        <taxon>Dothideomycetes</taxon>
        <taxon>Pleosporomycetidae</taxon>
        <taxon>Pleosporales</taxon>
        <taxon>Massarineae</taxon>
        <taxon>Didymosphaeriaceae</taxon>
        <taxon>Bimuria</taxon>
    </lineage>
</organism>
<protein>
    <submittedName>
        <fullName evidence="1">Uncharacterized protein</fullName>
    </submittedName>
</protein>
<reference evidence="1" key="1">
    <citation type="journal article" date="2020" name="Stud. Mycol.">
        <title>101 Dothideomycetes genomes: a test case for predicting lifestyles and emergence of pathogens.</title>
        <authorList>
            <person name="Haridas S."/>
            <person name="Albert R."/>
            <person name="Binder M."/>
            <person name="Bloem J."/>
            <person name="Labutti K."/>
            <person name="Salamov A."/>
            <person name="Andreopoulos B."/>
            <person name="Baker S."/>
            <person name="Barry K."/>
            <person name="Bills G."/>
            <person name="Bluhm B."/>
            <person name="Cannon C."/>
            <person name="Castanera R."/>
            <person name="Culley D."/>
            <person name="Daum C."/>
            <person name="Ezra D."/>
            <person name="Gonzalez J."/>
            <person name="Henrissat B."/>
            <person name="Kuo A."/>
            <person name="Liang C."/>
            <person name="Lipzen A."/>
            <person name="Lutzoni F."/>
            <person name="Magnuson J."/>
            <person name="Mondo S."/>
            <person name="Nolan M."/>
            <person name="Ohm R."/>
            <person name="Pangilinan J."/>
            <person name="Park H.-J."/>
            <person name="Ramirez L."/>
            <person name="Alfaro M."/>
            <person name="Sun H."/>
            <person name="Tritt A."/>
            <person name="Yoshinaga Y."/>
            <person name="Zwiers L.-H."/>
            <person name="Turgeon B."/>
            <person name="Goodwin S."/>
            <person name="Spatafora J."/>
            <person name="Crous P."/>
            <person name="Grigoriev I."/>
        </authorList>
    </citation>
    <scope>NUCLEOTIDE SEQUENCE</scope>
    <source>
        <strain evidence="1">CBS 107.79</strain>
    </source>
</reference>
<evidence type="ECO:0000313" key="1">
    <source>
        <dbReference type="EMBL" id="KAF1964866.1"/>
    </source>
</evidence>
<dbReference type="AlphaFoldDB" id="A0A6A5UPL6"/>
<accession>A0A6A5UPL6</accession>
<evidence type="ECO:0000313" key="2">
    <source>
        <dbReference type="Proteomes" id="UP000800036"/>
    </source>
</evidence>
<name>A0A6A5UPL6_9PLEO</name>